<dbReference type="EMBL" id="QUOU01000001">
    <property type="protein sequence ID" value="REL25850.1"/>
    <property type="molecule type" value="Genomic_DNA"/>
</dbReference>
<dbReference type="Gene3D" id="2.70.70.10">
    <property type="entry name" value="Glucose Permease (Domain IIA)"/>
    <property type="match status" value="1"/>
</dbReference>
<dbReference type="PANTHER" id="PTHR21666:SF263">
    <property type="entry name" value="MUREIN HYDROLASE ACTIVATOR NLPD"/>
    <property type="match status" value="1"/>
</dbReference>
<dbReference type="OrthoDB" id="9795421at2"/>
<evidence type="ECO:0000256" key="3">
    <source>
        <dbReference type="SAM" id="SignalP"/>
    </source>
</evidence>
<dbReference type="InterPro" id="IPR018392">
    <property type="entry name" value="LysM"/>
</dbReference>
<comment type="caution">
    <text evidence="5">The sequence shown here is derived from an EMBL/GenBank/DDBJ whole genome shotgun (WGS) entry which is preliminary data.</text>
</comment>
<dbReference type="RefSeq" id="WP_116006976.1">
    <property type="nucleotide sequence ID" value="NZ_QUOU01000001.1"/>
</dbReference>
<dbReference type="CDD" id="cd12797">
    <property type="entry name" value="M23_peptidase"/>
    <property type="match status" value="1"/>
</dbReference>
<dbReference type="PANTHER" id="PTHR21666">
    <property type="entry name" value="PEPTIDASE-RELATED"/>
    <property type="match status" value="1"/>
</dbReference>
<dbReference type="SMART" id="SM00257">
    <property type="entry name" value="LysM"/>
    <property type="match status" value="1"/>
</dbReference>
<evidence type="ECO:0000313" key="5">
    <source>
        <dbReference type="EMBL" id="REL25850.1"/>
    </source>
</evidence>
<dbReference type="InterPro" id="IPR036779">
    <property type="entry name" value="LysM_dom_sf"/>
</dbReference>
<evidence type="ECO:0000259" key="4">
    <source>
        <dbReference type="PROSITE" id="PS51782"/>
    </source>
</evidence>
<feature type="domain" description="LysM" evidence="4">
    <location>
        <begin position="48"/>
        <end position="92"/>
    </location>
</feature>
<dbReference type="Proteomes" id="UP000256478">
    <property type="component" value="Unassembled WGS sequence"/>
</dbReference>
<reference evidence="5 6" key="1">
    <citation type="submission" date="2018-08" db="EMBL/GenBank/DDBJ databases">
        <title>Thalassotalea euphylliae genome.</title>
        <authorList>
            <person name="Summers S."/>
            <person name="Rice S.A."/>
            <person name="Freckelton M.L."/>
            <person name="Nedved B.T."/>
            <person name="Hadfield M.G."/>
        </authorList>
    </citation>
    <scope>NUCLEOTIDE SEQUENCE [LARGE SCALE GENOMIC DNA]</scope>
    <source>
        <strain evidence="5 6">H1</strain>
    </source>
</reference>
<sequence length="279" mass="30610">MFLRYLLLLIISIFVLAGCSTRQAPAPVVESRSTVSLQKQTPASIKSASYTVRKGETLYSIAWRANSDIRTIAKLNKLLPPYRIFPGQKLKISENSSKASRNKSSAKNSTKSSGTTTNKGHKKAVATTKKQEYGKAASGQKISKKPVAPTTNFSQKIKRWLWPAKGKLIATFSTAPQGNKGIDIAGKRGDRIKAAADGKVVYAGSALRGYGKLIIVKHNDDYLSAYAHNDELLVKEQQSVKAGDVIAKMGDTDAQRVMLHFEVRFRGKSVNPLKYLPKR</sequence>
<evidence type="ECO:0000256" key="2">
    <source>
        <dbReference type="SAM" id="MobiDB-lite"/>
    </source>
</evidence>
<dbReference type="Pfam" id="PF01551">
    <property type="entry name" value="Peptidase_M23"/>
    <property type="match status" value="1"/>
</dbReference>
<comment type="similarity">
    <text evidence="1">Belongs to the E.coli NlpD/Haemophilus LppB family.</text>
</comment>
<evidence type="ECO:0000256" key="1">
    <source>
        <dbReference type="ARBA" id="ARBA00038420"/>
    </source>
</evidence>
<dbReference type="InterPro" id="IPR016047">
    <property type="entry name" value="M23ase_b-sheet_dom"/>
</dbReference>
<dbReference type="CDD" id="cd00118">
    <property type="entry name" value="LysM"/>
    <property type="match status" value="1"/>
</dbReference>
<evidence type="ECO:0000313" key="6">
    <source>
        <dbReference type="Proteomes" id="UP000256478"/>
    </source>
</evidence>
<dbReference type="Pfam" id="PF01476">
    <property type="entry name" value="LysM"/>
    <property type="match status" value="1"/>
</dbReference>
<keyword evidence="3" id="KW-0732">Signal</keyword>
<dbReference type="SUPFAM" id="SSF51261">
    <property type="entry name" value="Duplicated hybrid motif"/>
    <property type="match status" value="1"/>
</dbReference>
<feature type="region of interest" description="Disordered" evidence="2">
    <location>
        <begin position="93"/>
        <end position="149"/>
    </location>
</feature>
<dbReference type="InterPro" id="IPR011055">
    <property type="entry name" value="Dup_hybrid_motif"/>
</dbReference>
<accession>A0A3E0TNK4</accession>
<dbReference type="AlphaFoldDB" id="A0A3E0TNK4"/>
<gene>
    <name evidence="5" type="ORF">DXX93_04250</name>
</gene>
<dbReference type="GO" id="GO:0032153">
    <property type="term" value="C:cell division site"/>
    <property type="evidence" value="ECO:0007669"/>
    <property type="project" value="TreeGrafter"/>
</dbReference>
<dbReference type="GO" id="GO:0004222">
    <property type="term" value="F:metalloendopeptidase activity"/>
    <property type="evidence" value="ECO:0007669"/>
    <property type="project" value="TreeGrafter"/>
</dbReference>
<dbReference type="InterPro" id="IPR050570">
    <property type="entry name" value="Cell_wall_metabolism_enzyme"/>
</dbReference>
<organism evidence="5 6">
    <name type="scientific">Thalassotalea euphylliae</name>
    <dbReference type="NCBI Taxonomy" id="1655234"/>
    <lineage>
        <taxon>Bacteria</taxon>
        <taxon>Pseudomonadati</taxon>
        <taxon>Pseudomonadota</taxon>
        <taxon>Gammaproteobacteria</taxon>
        <taxon>Alteromonadales</taxon>
        <taxon>Colwelliaceae</taxon>
        <taxon>Thalassotalea</taxon>
    </lineage>
</organism>
<protein>
    <submittedName>
        <fullName evidence="5">LysM peptidoglycan-binding domain-containing protein</fullName>
    </submittedName>
</protein>
<dbReference type="PROSITE" id="PS51782">
    <property type="entry name" value="LYSM"/>
    <property type="match status" value="1"/>
</dbReference>
<feature type="signal peptide" evidence="3">
    <location>
        <begin position="1"/>
        <end position="17"/>
    </location>
</feature>
<name>A0A3E0TNK4_9GAMM</name>
<feature type="chain" id="PRO_5017597021" evidence="3">
    <location>
        <begin position="18"/>
        <end position="279"/>
    </location>
</feature>
<dbReference type="Gene3D" id="3.10.350.10">
    <property type="entry name" value="LysM domain"/>
    <property type="match status" value="1"/>
</dbReference>
<dbReference type="GO" id="GO:0009279">
    <property type="term" value="C:cell outer membrane"/>
    <property type="evidence" value="ECO:0007669"/>
    <property type="project" value="TreeGrafter"/>
</dbReference>
<proteinExistence type="inferred from homology"/>
<dbReference type="PROSITE" id="PS51257">
    <property type="entry name" value="PROKAR_LIPOPROTEIN"/>
    <property type="match status" value="1"/>
</dbReference>
<feature type="compositionally biased region" description="Low complexity" evidence="2">
    <location>
        <begin position="95"/>
        <end position="118"/>
    </location>
</feature>